<dbReference type="AlphaFoldDB" id="A0A371PI87"/>
<accession>A0A371PI87</accession>
<protein>
    <submittedName>
        <fullName evidence="1">Uncharacterized protein</fullName>
    </submittedName>
</protein>
<gene>
    <name evidence="1" type="ORF">DX130_15780</name>
</gene>
<organism evidence="1 2">
    <name type="scientific">Paenibacillus paeoniae</name>
    <dbReference type="NCBI Taxonomy" id="2292705"/>
    <lineage>
        <taxon>Bacteria</taxon>
        <taxon>Bacillati</taxon>
        <taxon>Bacillota</taxon>
        <taxon>Bacilli</taxon>
        <taxon>Bacillales</taxon>
        <taxon>Paenibacillaceae</taxon>
        <taxon>Paenibacillus</taxon>
    </lineage>
</organism>
<reference evidence="1 2" key="1">
    <citation type="submission" date="2018-08" db="EMBL/GenBank/DDBJ databases">
        <title>Paenibacillus sp. M4BSY-1, whole genome shotgun sequence.</title>
        <authorList>
            <person name="Tuo L."/>
        </authorList>
    </citation>
    <scope>NUCLEOTIDE SEQUENCE [LARGE SCALE GENOMIC DNA]</scope>
    <source>
        <strain evidence="1 2">M4BSY-1</strain>
    </source>
</reference>
<proteinExistence type="predicted"/>
<evidence type="ECO:0000313" key="1">
    <source>
        <dbReference type="EMBL" id="REK75090.1"/>
    </source>
</evidence>
<dbReference type="RefSeq" id="WP_116046947.1">
    <property type="nucleotide sequence ID" value="NZ_QUBQ01000002.1"/>
</dbReference>
<sequence length="177" mass="20080">MKQVSGRLKLLSAVGALLILAIIATIIWYQRTEPLMDDGLTVYQNPDSKIKFYTMMIVNKSNSTIDIQRVTVNGEKIPDNVQLGITFDSGRLVQYLGDETYPATKMMNLHDASILPQLPVQEIGAIIASEVKKHTPIHYGIVVRYDQEAIQEMTIRFTYLGFTKTKRITKWFANETL</sequence>
<name>A0A371PI87_9BACL</name>
<evidence type="ECO:0000313" key="2">
    <source>
        <dbReference type="Proteomes" id="UP000261905"/>
    </source>
</evidence>
<keyword evidence="2" id="KW-1185">Reference proteome</keyword>
<dbReference type="OrthoDB" id="2615673at2"/>
<comment type="caution">
    <text evidence="1">The sequence shown here is derived from an EMBL/GenBank/DDBJ whole genome shotgun (WGS) entry which is preliminary data.</text>
</comment>
<dbReference type="EMBL" id="QUBQ01000002">
    <property type="protein sequence ID" value="REK75090.1"/>
    <property type="molecule type" value="Genomic_DNA"/>
</dbReference>
<dbReference type="Proteomes" id="UP000261905">
    <property type="component" value="Unassembled WGS sequence"/>
</dbReference>